<reference evidence="1" key="1">
    <citation type="journal article" date="2025" name="Int. J. Syst. Evol. Microbiol.">
        <title>Streptomyces citrinus sp. nov., with yellow diffusible pigment.</title>
        <authorList>
            <person name="He Y."/>
            <person name="Yang E."/>
            <person name="Xu J."/>
            <person name="Sun Y."/>
            <person name="Sun L."/>
        </authorList>
    </citation>
    <scope>NUCLEOTIDE SEQUENCE</scope>
    <source>
        <strain evidence="1">Q6</strain>
    </source>
</reference>
<keyword evidence="1" id="KW-0012">Acyltransferase</keyword>
<dbReference type="Proteomes" id="UP001432251">
    <property type="component" value="Chromosome"/>
</dbReference>
<gene>
    <name evidence="1" type="ORF">V2W30_03235</name>
</gene>
<keyword evidence="2" id="KW-1185">Reference proteome</keyword>
<proteinExistence type="predicted"/>
<sequence>MDERRTVLLLPGQGAQRERMAAGLYGRERVFTDAMDDFFRFFDALDGRGGGRSGERRGRRLSDRPGDRLGGQGEALRATWLRAAPGSAIGEARAAQPLLFAVGHALGRAVDRWGSGVDVLVGHSAGELAAACLAGVFTLEEGAGLLAARSRVTAPAGGMLAVAAPAAALAAHARDGVVVGAVNGPRQTVLSGPSGPLAEAARRLRAAGVTVRPLRSDHGFHSPSMEPVANAFTAAFGALELRAPTRELISCRTARRLTRDEARRPAFWGDQLSLPVRFWPALRALLDAHTEGPGLVLLDASCDHSLSAAARRHPAVRSGAVVVAPLLPSHGTGTAADVAALDAARAVHARASVSRAAT</sequence>
<accession>A0ACD5A5K9</accession>
<keyword evidence="1" id="KW-0808">Transferase</keyword>
<name>A0ACD5A5K9_9ACTN</name>
<organism evidence="1 2">
    <name type="scientific">Streptomyces citrinus</name>
    <dbReference type="NCBI Taxonomy" id="3118173"/>
    <lineage>
        <taxon>Bacteria</taxon>
        <taxon>Bacillati</taxon>
        <taxon>Actinomycetota</taxon>
        <taxon>Actinomycetes</taxon>
        <taxon>Kitasatosporales</taxon>
        <taxon>Streptomycetaceae</taxon>
        <taxon>Streptomyces</taxon>
    </lineage>
</organism>
<dbReference type="EMBL" id="CP146022">
    <property type="protein sequence ID" value="WWQ62476.1"/>
    <property type="molecule type" value="Genomic_DNA"/>
</dbReference>
<evidence type="ECO:0000313" key="2">
    <source>
        <dbReference type="Proteomes" id="UP001432251"/>
    </source>
</evidence>
<protein>
    <submittedName>
        <fullName evidence="1">Acyltransferase domain-containing protein</fullName>
    </submittedName>
</protein>
<evidence type="ECO:0000313" key="1">
    <source>
        <dbReference type="EMBL" id="WWQ62476.1"/>
    </source>
</evidence>